<name>V4RG79_9HYPH</name>
<dbReference type="Pfam" id="PF22258">
    <property type="entry name" value="DUF6949"/>
    <property type="match status" value="1"/>
</dbReference>
<keyword evidence="1" id="KW-0472">Membrane</keyword>
<dbReference type="STRING" id="631454.N177_2025"/>
<dbReference type="EMBL" id="AWXZ01000026">
    <property type="protein sequence ID" value="ESR25151.1"/>
    <property type="molecule type" value="Genomic_DNA"/>
</dbReference>
<dbReference type="Proteomes" id="UP000017819">
    <property type="component" value="Unassembled WGS sequence"/>
</dbReference>
<evidence type="ECO:0000313" key="2">
    <source>
        <dbReference type="EMBL" id="ESR25151.1"/>
    </source>
</evidence>
<evidence type="ECO:0000313" key="3">
    <source>
        <dbReference type="Proteomes" id="UP000017819"/>
    </source>
</evidence>
<dbReference type="InterPro" id="IPR053803">
    <property type="entry name" value="DUF6949"/>
</dbReference>
<sequence>MLFELGLLIYMVAIGFTLAGLATSLYRLVASASLRFDEAPASLAQGVGQTLVLVIGGPVLIAGWVMRWWLVERRSAGVAALGLTLSGFWSFCSGLLLLNIVVSM</sequence>
<proteinExistence type="predicted"/>
<gene>
    <name evidence="2" type="ORF">N177_2025</name>
</gene>
<accession>V4RG79</accession>
<protein>
    <submittedName>
        <fullName evidence="2">Uncharacterized protein</fullName>
    </submittedName>
</protein>
<keyword evidence="1" id="KW-0812">Transmembrane</keyword>
<keyword evidence="3" id="KW-1185">Reference proteome</keyword>
<comment type="caution">
    <text evidence="2">The sequence shown here is derived from an EMBL/GenBank/DDBJ whole genome shotgun (WGS) entry which is preliminary data.</text>
</comment>
<reference evidence="2 3" key="1">
    <citation type="journal article" date="2014" name="Genome Announc.">
        <title>Draft Genome Sequence of Lutibaculum baratangense Strain AMV1T, Isolated from a Mud Volcano in Andamans, India.</title>
        <authorList>
            <person name="Singh A."/>
            <person name="Sreenivas A."/>
            <person name="Sathyanarayana Reddy G."/>
            <person name="Pinnaka A.K."/>
            <person name="Shivaji S."/>
        </authorList>
    </citation>
    <scope>NUCLEOTIDE SEQUENCE [LARGE SCALE GENOMIC DNA]</scope>
    <source>
        <strain evidence="2 3">AMV1</strain>
    </source>
</reference>
<organism evidence="2 3">
    <name type="scientific">Lutibaculum baratangense AMV1</name>
    <dbReference type="NCBI Taxonomy" id="631454"/>
    <lineage>
        <taxon>Bacteria</taxon>
        <taxon>Pseudomonadati</taxon>
        <taxon>Pseudomonadota</taxon>
        <taxon>Alphaproteobacteria</taxon>
        <taxon>Hyphomicrobiales</taxon>
        <taxon>Tepidamorphaceae</taxon>
        <taxon>Lutibaculum</taxon>
    </lineage>
</organism>
<dbReference type="AlphaFoldDB" id="V4RG79"/>
<dbReference type="RefSeq" id="WP_023432165.1">
    <property type="nucleotide sequence ID" value="NZ_AWXZ01000026.1"/>
</dbReference>
<keyword evidence="1" id="KW-1133">Transmembrane helix</keyword>
<dbReference type="OrthoDB" id="8451574at2"/>
<feature type="transmembrane region" description="Helical" evidence="1">
    <location>
        <begin position="78"/>
        <end position="102"/>
    </location>
</feature>
<evidence type="ECO:0000256" key="1">
    <source>
        <dbReference type="SAM" id="Phobius"/>
    </source>
</evidence>
<feature type="transmembrane region" description="Helical" evidence="1">
    <location>
        <begin position="46"/>
        <end position="66"/>
    </location>
</feature>
<feature type="transmembrane region" description="Helical" evidence="1">
    <location>
        <begin position="7"/>
        <end position="26"/>
    </location>
</feature>